<accession>A0A545T0W4</accession>
<reference evidence="10 11" key="1">
    <citation type="submission" date="2019-06" db="EMBL/GenBank/DDBJ databases">
        <title>Whole genome sequence for Rhodospirillaceae sp. R148.</title>
        <authorList>
            <person name="Wang G."/>
        </authorList>
    </citation>
    <scope>NUCLEOTIDE SEQUENCE [LARGE SCALE GENOMIC DNA]</scope>
    <source>
        <strain evidence="10 11">R148</strain>
    </source>
</reference>
<dbReference type="PANTHER" id="PTHR34701">
    <property type="entry name" value="TRANSCRIPTIONAL REGULATOR MRAZ"/>
    <property type="match status" value="1"/>
</dbReference>
<dbReference type="InterPro" id="IPR003444">
    <property type="entry name" value="MraZ"/>
</dbReference>
<evidence type="ECO:0000313" key="10">
    <source>
        <dbReference type="EMBL" id="TQV70867.1"/>
    </source>
</evidence>
<keyword evidence="5 7" id="KW-0238">DNA-binding</keyword>
<dbReference type="EMBL" id="VHSH01000015">
    <property type="protein sequence ID" value="TQV70867.1"/>
    <property type="molecule type" value="Genomic_DNA"/>
</dbReference>
<keyword evidence="4 7" id="KW-0805">Transcription regulation</keyword>
<dbReference type="CDD" id="cd16320">
    <property type="entry name" value="MraZ_N"/>
    <property type="match status" value="1"/>
</dbReference>
<dbReference type="OrthoDB" id="9807753at2"/>
<sequence>MGTFENKVDRKGRVSVPATFRQALASQSYNGIVAFRSYRADAIEACGMDFIEKLNDQVSSYDFFSETQDDLATMIFADSLQLPFDSEGRIILPAPLIEHAGITERAAFVGKGRQFQIWQPAALEEQKAQARERARQQNLTVPMGDSGGAAK</sequence>
<keyword evidence="11" id="KW-1185">Reference proteome</keyword>
<organism evidence="10 11">
    <name type="scientific">Denitrobaculum tricleocarpae</name>
    <dbReference type="NCBI Taxonomy" id="2591009"/>
    <lineage>
        <taxon>Bacteria</taxon>
        <taxon>Pseudomonadati</taxon>
        <taxon>Pseudomonadota</taxon>
        <taxon>Alphaproteobacteria</taxon>
        <taxon>Rhodospirillales</taxon>
        <taxon>Rhodospirillaceae</taxon>
        <taxon>Denitrobaculum</taxon>
    </lineage>
</organism>
<comment type="caution">
    <text evidence="10">The sequence shown here is derived from an EMBL/GenBank/DDBJ whole genome shotgun (WGS) entry which is preliminary data.</text>
</comment>
<comment type="subcellular location">
    <subcellularLocation>
        <location evidence="7">Cytoplasm</location>
        <location evidence="7">Nucleoid</location>
    </subcellularLocation>
</comment>
<dbReference type="InterPro" id="IPR038619">
    <property type="entry name" value="MraZ_sf"/>
</dbReference>
<dbReference type="PROSITE" id="PS51740">
    <property type="entry name" value="SPOVT_ABRB"/>
    <property type="match status" value="2"/>
</dbReference>
<dbReference type="InterPro" id="IPR007159">
    <property type="entry name" value="SpoVT-AbrB_dom"/>
</dbReference>
<protein>
    <recommendedName>
        <fullName evidence="1 7">Transcriptional regulator MraZ</fullName>
    </recommendedName>
</protein>
<evidence type="ECO:0000256" key="4">
    <source>
        <dbReference type="ARBA" id="ARBA00023015"/>
    </source>
</evidence>
<feature type="domain" description="SpoVT-AbrB" evidence="9">
    <location>
        <begin position="79"/>
        <end position="122"/>
    </location>
</feature>
<dbReference type="Pfam" id="PF02381">
    <property type="entry name" value="MraZ"/>
    <property type="match status" value="1"/>
</dbReference>
<dbReference type="InterPro" id="IPR037914">
    <property type="entry name" value="SpoVT-AbrB_sf"/>
</dbReference>
<evidence type="ECO:0000313" key="11">
    <source>
        <dbReference type="Proteomes" id="UP000315252"/>
    </source>
</evidence>
<dbReference type="GO" id="GO:0003700">
    <property type="term" value="F:DNA-binding transcription factor activity"/>
    <property type="evidence" value="ECO:0007669"/>
    <property type="project" value="UniProtKB-UniRule"/>
</dbReference>
<evidence type="ECO:0000256" key="8">
    <source>
        <dbReference type="SAM" id="MobiDB-lite"/>
    </source>
</evidence>
<keyword evidence="2 7" id="KW-0963">Cytoplasm</keyword>
<dbReference type="Gene3D" id="3.40.1550.20">
    <property type="entry name" value="Transcriptional regulator MraZ domain"/>
    <property type="match status" value="1"/>
</dbReference>
<dbReference type="NCBIfam" id="NF001477">
    <property type="entry name" value="PRK00326.2-4"/>
    <property type="match status" value="1"/>
</dbReference>
<evidence type="ECO:0000256" key="3">
    <source>
        <dbReference type="ARBA" id="ARBA00022737"/>
    </source>
</evidence>
<dbReference type="GO" id="GO:0000976">
    <property type="term" value="F:transcription cis-regulatory region binding"/>
    <property type="evidence" value="ECO:0007669"/>
    <property type="project" value="TreeGrafter"/>
</dbReference>
<feature type="compositionally biased region" description="Basic and acidic residues" evidence="8">
    <location>
        <begin position="126"/>
        <end position="135"/>
    </location>
</feature>
<dbReference type="InterPro" id="IPR035644">
    <property type="entry name" value="MraZ_C"/>
</dbReference>
<keyword evidence="3" id="KW-0677">Repeat</keyword>
<dbReference type="InterPro" id="IPR035642">
    <property type="entry name" value="MraZ_N"/>
</dbReference>
<dbReference type="AlphaFoldDB" id="A0A545T0W4"/>
<dbReference type="GO" id="GO:0005737">
    <property type="term" value="C:cytoplasm"/>
    <property type="evidence" value="ECO:0007669"/>
    <property type="project" value="UniProtKB-UniRule"/>
</dbReference>
<evidence type="ECO:0000256" key="6">
    <source>
        <dbReference type="ARBA" id="ARBA00023163"/>
    </source>
</evidence>
<dbReference type="HAMAP" id="MF_01008">
    <property type="entry name" value="MraZ"/>
    <property type="match status" value="1"/>
</dbReference>
<name>A0A545T0W4_9PROT</name>
<comment type="similarity">
    <text evidence="7">Belongs to the MraZ family.</text>
</comment>
<feature type="domain" description="SpoVT-AbrB" evidence="9">
    <location>
        <begin position="3"/>
        <end position="50"/>
    </location>
</feature>
<dbReference type="GO" id="GO:0009295">
    <property type="term" value="C:nucleoid"/>
    <property type="evidence" value="ECO:0007669"/>
    <property type="project" value="UniProtKB-SubCell"/>
</dbReference>
<evidence type="ECO:0000256" key="1">
    <source>
        <dbReference type="ARBA" id="ARBA00013860"/>
    </source>
</evidence>
<feature type="region of interest" description="Disordered" evidence="8">
    <location>
        <begin position="126"/>
        <end position="151"/>
    </location>
</feature>
<evidence type="ECO:0000256" key="2">
    <source>
        <dbReference type="ARBA" id="ARBA00022490"/>
    </source>
</evidence>
<comment type="subunit">
    <text evidence="7">Forms oligomers.</text>
</comment>
<dbReference type="PANTHER" id="PTHR34701:SF1">
    <property type="entry name" value="TRANSCRIPTIONAL REGULATOR MRAZ"/>
    <property type="match status" value="1"/>
</dbReference>
<evidence type="ECO:0000256" key="5">
    <source>
        <dbReference type="ARBA" id="ARBA00023125"/>
    </source>
</evidence>
<gene>
    <name evidence="7 10" type="primary">mraZ</name>
    <name evidence="10" type="ORF">FKG95_27355</name>
</gene>
<evidence type="ECO:0000259" key="9">
    <source>
        <dbReference type="PROSITE" id="PS51740"/>
    </source>
</evidence>
<dbReference type="CDD" id="cd16321">
    <property type="entry name" value="MraZ_C"/>
    <property type="match status" value="1"/>
</dbReference>
<dbReference type="GO" id="GO:2000143">
    <property type="term" value="P:negative regulation of DNA-templated transcription initiation"/>
    <property type="evidence" value="ECO:0007669"/>
    <property type="project" value="TreeGrafter"/>
</dbReference>
<dbReference type="Proteomes" id="UP000315252">
    <property type="component" value="Unassembled WGS sequence"/>
</dbReference>
<dbReference type="SUPFAM" id="SSF89447">
    <property type="entry name" value="AbrB/MazE/MraZ-like"/>
    <property type="match status" value="1"/>
</dbReference>
<evidence type="ECO:0000256" key="7">
    <source>
        <dbReference type="HAMAP-Rule" id="MF_01008"/>
    </source>
</evidence>
<proteinExistence type="inferred from homology"/>
<keyword evidence="6 7" id="KW-0804">Transcription</keyword>
<dbReference type="InterPro" id="IPR020603">
    <property type="entry name" value="MraZ_dom"/>
</dbReference>